<dbReference type="Pfam" id="PF10046">
    <property type="entry name" value="BLOC1_2"/>
    <property type="match status" value="1"/>
</dbReference>
<feature type="compositionally biased region" description="Low complexity" evidence="2">
    <location>
        <begin position="62"/>
        <end position="74"/>
    </location>
</feature>
<sequence>MVVSSNHRNKCWKPGHCYQFCTNPWKRLSHSQECSVELFDNQHQGLCFLDLGLGFMEDSEAVAAPASAEETTSEIPPPSPSPSPSTASPSSYDPLAKALQTLFLNVTTVVQGELQAVNSEYELLERMNLRVASEHDHQAEFAQGLRVFVENLKEKNDGFSEYIQQIDEIDQEVTELEALVSTLDNYTSNLESKLRIACARPHGR</sequence>
<organism evidence="3 4">
    <name type="scientific">Ceratodon purpureus</name>
    <name type="common">Fire moss</name>
    <name type="synonym">Dicranum purpureum</name>
    <dbReference type="NCBI Taxonomy" id="3225"/>
    <lineage>
        <taxon>Eukaryota</taxon>
        <taxon>Viridiplantae</taxon>
        <taxon>Streptophyta</taxon>
        <taxon>Embryophyta</taxon>
        <taxon>Bryophyta</taxon>
        <taxon>Bryophytina</taxon>
        <taxon>Bryopsida</taxon>
        <taxon>Dicranidae</taxon>
        <taxon>Pseudoditrichales</taxon>
        <taxon>Ditrichaceae</taxon>
        <taxon>Ceratodon</taxon>
    </lineage>
</organism>
<keyword evidence="4" id="KW-1185">Reference proteome</keyword>
<dbReference type="InterPro" id="IPR019269">
    <property type="entry name" value="BLOC1_su2"/>
</dbReference>
<dbReference type="EMBL" id="CM026421">
    <property type="protein sequence ID" value="KAG0590947.1"/>
    <property type="molecule type" value="Genomic_DNA"/>
</dbReference>
<evidence type="ECO:0000313" key="3">
    <source>
        <dbReference type="EMBL" id="KAG0590947.1"/>
    </source>
</evidence>
<evidence type="ECO:0008006" key="5">
    <source>
        <dbReference type="Google" id="ProtNLM"/>
    </source>
</evidence>
<protein>
    <recommendedName>
        <fullName evidence="5">Biogenesis of lysosome-related organelles complex 1 subunit 2</fullName>
    </recommendedName>
</protein>
<dbReference type="PANTHER" id="PTHR47882">
    <property type="entry name" value="BIOGENESIS OF LYSOSOME-RELATED ORGANELLES COMPLEX 1 SUBUNIT 2"/>
    <property type="match status" value="1"/>
</dbReference>
<reference evidence="3" key="1">
    <citation type="submission" date="2020-06" db="EMBL/GenBank/DDBJ databases">
        <title>WGS assembly of Ceratodon purpureus strain R40.</title>
        <authorList>
            <person name="Carey S.B."/>
            <person name="Jenkins J."/>
            <person name="Shu S."/>
            <person name="Lovell J.T."/>
            <person name="Sreedasyam A."/>
            <person name="Maumus F."/>
            <person name="Tiley G.P."/>
            <person name="Fernandez-Pozo N."/>
            <person name="Barry K."/>
            <person name="Chen C."/>
            <person name="Wang M."/>
            <person name="Lipzen A."/>
            <person name="Daum C."/>
            <person name="Saski C.A."/>
            <person name="Payton A.C."/>
            <person name="Mcbreen J.C."/>
            <person name="Conrad R.E."/>
            <person name="Kollar L.M."/>
            <person name="Olsson S."/>
            <person name="Huttunen S."/>
            <person name="Landis J.B."/>
            <person name="Wickett N.J."/>
            <person name="Johnson M.G."/>
            <person name="Rensing S.A."/>
            <person name="Grimwood J."/>
            <person name="Schmutz J."/>
            <person name="Mcdaniel S.F."/>
        </authorList>
    </citation>
    <scope>NUCLEOTIDE SEQUENCE</scope>
    <source>
        <strain evidence="3">R40</strain>
    </source>
</reference>
<dbReference type="AlphaFoldDB" id="A0A8T0J5S8"/>
<name>A0A8T0J5S8_CERPU</name>
<evidence type="ECO:0000256" key="1">
    <source>
        <dbReference type="ARBA" id="ARBA00008468"/>
    </source>
</evidence>
<proteinExistence type="inferred from homology"/>
<dbReference type="PANTHER" id="PTHR47882:SF1">
    <property type="entry name" value="BIOGENESIS OF LYSOSOME-RELATED ORGANELLES COMPLEX 1 SUBUNIT 2"/>
    <property type="match status" value="1"/>
</dbReference>
<feature type="region of interest" description="Disordered" evidence="2">
    <location>
        <begin position="62"/>
        <end position="91"/>
    </location>
</feature>
<evidence type="ECO:0000313" key="4">
    <source>
        <dbReference type="Proteomes" id="UP000822688"/>
    </source>
</evidence>
<accession>A0A8T0J5S8</accession>
<dbReference type="Proteomes" id="UP000822688">
    <property type="component" value="Chromosome 1"/>
</dbReference>
<evidence type="ECO:0000256" key="2">
    <source>
        <dbReference type="SAM" id="MobiDB-lite"/>
    </source>
</evidence>
<comment type="caution">
    <text evidence="3">The sequence shown here is derived from an EMBL/GenBank/DDBJ whole genome shotgun (WGS) entry which is preliminary data.</text>
</comment>
<gene>
    <name evidence="3" type="ORF">KC19_1G138300</name>
</gene>
<comment type="similarity">
    <text evidence="1">Belongs to the BLOC1S2 family.</text>
</comment>